<dbReference type="EMBL" id="JAVFWL010000001">
    <property type="protein sequence ID" value="KAK6727168.1"/>
    <property type="molecule type" value="Genomic_DNA"/>
</dbReference>
<proteinExistence type="predicted"/>
<dbReference type="EMBL" id="JAVFWL010000001">
    <property type="protein sequence ID" value="KAK6727165.1"/>
    <property type="molecule type" value="Genomic_DNA"/>
</dbReference>
<evidence type="ECO:0000313" key="3">
    <source>
        <dbReference type="Proteomes" id="UP001303046"/>
    </source>
</evidence>
<keyword evidence="3" id="KW-1185">Reference proteome</keyword>
<protein>
    <submittedName>
        <fullName evidence="1">Uncharacterized protein</fullName>
    </submittedName>
</protein>
<evidence type="ECO:0000313" key="2">
    <source>
        <dbReference type="EMBL" id="KAK6727168.1"/>
    </source>
</evidence>
<sequence length="83" mass="9208">MKFEKMDEEGHSLLSLFDGQSLLHSHHLKEDGHAIPQVLPSKVRHAIMSVENGASLGSNTINSERLKNPPPLLINTLAMLFTH</sequence>
<gene>
    <name evidence="1" type="primary">Necator_chrI.g1211</name>
    <name evidence="2" type="synonym">Necator_chrI.g1214</name>
    <name evidence="1" type="ORF">RB195_005085</name>
    <name evidence="2" type="ORF">RB195_005088</name>
</gene>
<dbReference type="Proteomes" id="UP001303046">
    <property type="component" value="Unassembled WGS sequence"/>
</dbReference>
<organism evidence="1 3">
    <name type="scientific">Necator americanus</name>
    <name type="common">Human hookworm</name>
    <dbReference type="NCBI Taxonomy" id="51031"/>
    <lineage>
        <taxon>Eukaryota</taxon>
        <taxon>Metazoa</taxon>
        <taxon>Ecdysozoa</taxon>
        <taxon>Nematoda</taxon>
        <taxon>Chromadorea</taxon>
        <taxon>Rhabditida</taxon>
        <taxon>Rhabditina</taxon>
        <taxon>Rhabditomorpha</taxon>
        <taxon>Strongyloidea</taxon>
        <taxon>Ancylostomatidae</taxon>
        <taxon>Bunostominae</taxon>
        <taxon>Necator</taxon>
    </lineage>
</organism>
<comment type="caution">
    <text evidence="1">The sequence shown here is derived from an EMBL/GenBank/DDBJ whole genome shotgun (WGS) entry which is preliminary data.</text>
</comment>
<reference evidence="1 3" key="1">
    <citation type="submission" date="2023-08" db="EMBL/GenBank/DDBJ databases">
        <title>A Necator americanus chromosomal reference genome.</title>
        <authorList>
            <person name="Ilik V."/>
            <person name="Petrzelkova K.J."/>
            <person name="Pardy F."/>
            <person name="Fuh T."/>
            <person name="Niatou-Singa F.S."/>
            <person name="Gouil Q."/>
            <person name="Baker L."/>
            <person name="Ritchie M.E."/>
            <person name="Jex A.R."/>
            <person name="Gazzola D."/>
            <person name="Li H."/>
            <person name="Toshio Fujiwara R."/>
            <person name="Zhan B."/>
            <person name="Aroian R.V."/>
            <person name="Pafco B."/>
            <person name="Schwarz E.M."/>
        </authorList>
    </citation>
    <scope>NUCLEOTIDE SEQUENCE [LARGE SCALE GENOMIC DNA]</scope>
    <source>
        <strain evidence="1 3">Aroian</strain>
        <tissue evidence="1">Whole animal</tissue>
    </source>
</reference>
<accession>A0ABR1BMP1</accession>
<name>A0ABR1BMP1_NECAM</name>
<evidence type="ECO:0000313" key="1">
    <source>
        <dbReference type="EMBL" id="KAK6727165.1"/>
    </source>
</evidence>